<protein>
    <submittedName>
        <fullName evidence="8">DUF2349 domain protein</fullName>
    </submittedName>
</protein>
<dbReference type="InterPro" id="IPR042321">
    <property type="entry name" value="Ima1"/>
</dbReference>
<feature type="compositionally biased region" description="Polar residues" evidence="6">
    <location>
        <begin position="567"/>
        <end position="582"/>
    </location>
</feature>
<dbReference type="InterPro" id="IPR018617">
    <property type="entry name" value="Ima1_N"/>
</dbReference>
<dbReference type="GO" id="GO:0034992">
    <property type="term" value="C:microtubule organizing center attachment site"/>
    <property type="evidence" value="ECO:0007669"/>
    <property type="project" value="TreeGrafter"/>
</dbReference>
<proteinExistence type="predicted"/>
<evidence type="ECO:0000313" key="9">
    <source>
        <dbReference type="Proteomes" id="UP000030151"/>
    </source>
</evidence>
<name>A0A014P678_9HYPO</name>
<evidence type="ECO:0000256" key="5">
    <source>
        <dbReference type="ARBA" id="ARBA00023242"/>
    </source>
</evidence>
<keyword evidence="5" id="KW-0539">Nucleus</keyword>
<dbReference type="EMBL" id="JELW01000031">
    <property type="protein sequence ID" value="EXU97935.1"/>
    <property type="molecule type" value="Genomic_DNA"/>
</dbReference>
<accession>A0A014P678</accession>
<reference evidence="8 9" key="1">
    <citation type="submission" date="2014-02" db="EMBL/GenBank/DDBJ databases">
        <title>The genome sequence of the entomopathogenic fungus Metarhizium robertsii ARSEF 2575.</title>
        <authorList>
            <person name="Giuliano Garisto Donzelli B."/>
            <person name="Roe B.A."/>
            <person name="Macmil S.L."/>
            <person name="Krasnoff S.B."/>
            <person name="Gibson D.M."/>
        </authorList>
    </citation>
    <scope>NUCLEOTIDE SEQUENCE [LARGE SCALE GENOMIC DNA]</scope>
    <source>
        <strain evidence="8 9">ARSEF 2575</strain>
    </source>
</reference>
<evidence type="ECO:0000256" key="1">
    <source>
        <dbReference type="ARBA" id="ARBA00004473"/>
    </source>
</evidence>
<dbReference type="GO" id="GO:0044732">
    <property type="term" value="C:mitotic spindle pole body"/>
    <property type="evidence" value="ECO:0007669"/>
    <property type="project" value="TreeGrafter"/>
</dbReference>
<keyword evidence="4" id="KW-0472">Membrane</keyword>
<evidence type="ECO:0000256" key="4">
    <source>
        <dbReference type="ARBA" id="ARBA00023136"/>
    </source>
</evidence>
<evidence type="ECO:0000256" key="6">
    <source>
        <dbReference type="SAM" id="MobiDB-lite"/>
    </source>
</evidence>
<feature type="region of interest" description="Disordered" evidence="6">
    <location>
        <begin position="336"/>
        <end position="459"/>
    </location>
</feature>
<feature type="domain" description="Ima1 N-terminal" evidence="7">
    <location>
        <begin position="10"/>
        <end position="135"/>
    </location>
</feature>
<feature type="compositionally biased region" description="Polar residues" evidence="6">
    <location>
        <begin position="368"/>
        <end position="379"/>
    </location>
</feature>
<dbReference type="GO" id="GO:0034506">
    <property type="term" value="C:chromosome, centromeric core domain"/>
    <property type="evidence" value="ECO:0007669"/>
    <property type="project" value="TreeGrafter"/>
</dbReference>
<dbReference type="Proteomes" id="UP000030151">
    <property type="component" value="Unassembled WGS sequence"/>
</dbReference>
<dbReference type="OrthoDB" id="5966927at2759"/>
<comment type="caution">
    <text evidence="8">The sequence shown here is derived from an EMBL/GenBank/DDBJ whole genome shotgun (WGS) entry which is preliminary data.</text>
</comment>
<organism evidence="8 9">
    <name type="scientific">Metarhizium robertsii</name>
    <dbReference type="NCBI Taxonomy" id="568076"/>
    <lineage>
        <taxon>Eukaryota</taxon>
        <taxon>Fungi</taxon>
        <taxon>Dikarya</taxon>
        <taxon>Ascomycota</taxon>
        <taxon>Pezizomycotina</taxon>
        <taxon>Sordariomycetes</taxon>
        <taxon>Hypocreomycetidae</taxon>
        <taxon>Hypocreales</taxon>
        <taxon>Clavicipitaceae</taxon>
        <taxon>Metarhizium</taxon>
    </lineage>
</organism>
<dbReference type="GO" id="GO:0005637">
    <property type="term" value="C:nuclear inner membrane"/>
    <property type="evidence" value="ECO:0007669"/>
    <property type="project" value="UniProtKB-SubCell"/>
</dbReference>
<feature type="compositionally biased region" description="Basic and acidic residues" evidence="6">
    <location>
        <begin position="336"/>
        <end position="356"/>
    </location>
</feature>
<evidence type="ECO:0000313" key="8">
    <source>
        <dbReference type="EMBL" id="EXU97935.1"/>
    </source>
</evidence>
<dbReference type="GO" id="GO:0071765">
    <property type="term" value="P:nuclear inner membrane organization"/>
    <property type="evidence" value="ECO:0007669"/>
    <property type="project" value="InterPro"/>
</dbReference>
<keyword evidence="2" id="KW-0812">Transmembrane</keyword>
<feature type="region of interest" description="Disordered" evidence="6">
    <location>
        <begin position="500"/>
        <end position="524"/>
    </location>
</feature>
<keyword evidence="3" id="KW-1133">Transmembrane helix</keyword>
<feature type="compositionally biased region" description="Pro residues" evidence="6">
    <location>
        <begin position="384"/>
        <end position="393"/>
    </location>
</feature>
<feature type="compositionally biased region" description="Polar residues" evidence="6">
    <location>
        <begin position="437"/>
        <end position="447"/>
    </location>
</feature>
<feature type="compositionally biased region" description="Polar residues" evidence="6">
    <location>
        <begin position="507"/>
        <end position="519"/>
    </location>
</feature>
<dbReference type="Pfam" id="PF09779">
    <property type="entry name" value="Ima1_N"/>
    <property type="match status" value="1"/>
</dbReference>
<dbReference type="HOGENOM" id="CLU_013127_0_0_1"/>
<dbReference type="AlphaFoldDB" id="A0A014P678"/>
<evidence type="ECO:0000256" key="3">
    <source>
        <dbReference type="ARBA" id="ARBA00022989"/>
    </source>
</evidence>
<comment type="subcellular location">
    <subcellularLocation>
        <location evidence="1">Nucleus inner membrane</location>
        <topology evidence="1">Multi-pass membrane protein</topology>
    </subcellularLocation>
</comment>
<dbReference type="PANTHER" id="PTHR28538:SF1">
    <property type="entry name" value="INTEGRAL INNER NUCLEAR MEMBRANE PROTEIN IMA1"/>
    <property type="match status" value="1"/>
</dbReference>
<evidence type="ECO:0000256" key="2">
    <source>
        <dbReference type="ARBA" id="ARBA00022692"/>
    </source>
</evidence>
<dbReference type="PANTHER" id="PTHR28538">
    <property type="entry name" value="INTEGRAL INNER NUCLEAR MEMBRANE PROTEIN IMA1"/>
    <property type="match status" value="1"/>
</dbReference>
<evidence type="ECO:0000259" key="7">
    <source>
        <dbReference type="Pfam" id="PF09779"/>
    </source>
</evidence>
<feature type="region of interest" description="Disordered" evidence="6">
    <location>
        <begin position="552"/>
        <end position="586"/>
    </location>
</feature>
<gene>
    <name evidence="8" type="ORF">X797_008934</name>
</gene>
<sequence>MARFGRAKFLTCFYCGKRPGIKFDGTSRDFLCLHCDATNYLDENGEITDPPVATEHEAAAVQYAAPQSPSPSQTDDIFCQTCLKNQHLFTKSLAQYFPDDPSDPDYPELERNYYRYRRNLEKRYPQVCSDCAERVEERIRQAGYTAKTDHLRRMMSLSRGRRTRRRTPLDWVNTLGKTLWRTSFLLQLLWHFVMITQALQQSNDGMYDPDDQSVYATAMSWLKLAIGLVPSAATLIQWSIWTAILAVWWNPHFVQVNRGFTRHLLGFTQWYSFQGLTIFFRFIFRGVVDANAQTAGSGTAKLSAHVAMALVMTVIHVLAGRSIRVDTSPLFATEDRPLVPKEAKSPKQRKQDDSKTFSELVNDALDSASATPQKSTMTDQAPSPQSPFSPPRPQTSRRLVFGGVRPAETPTKRTEQLQYDEEMDWSPIRSPHRALNDNATPLTSKFGRTNDERLSSPEAKNPFWCKVPAAPVNPAQRLRNPQWSPAPTKHEPAETGKVMFTRRDHPPTSSQTTLGSDTNGGVEFKQPRFFAPQKDHDASSLADLLSQSFTLGQDQQEEDAETAAEQSGSTAPAKSMPQTSAKPSPEPTVLTVLLSAWLLTMFANVPYAWEVRLTTLFVAGVIALRRTGDTSYTLGNRMPGPAAYILSALGAAELAAICWVGSEVWSGQSDQTGPYGVGVLVSMLGHQALRMVL</sequence>